<feature type="non-terminal residue" evidence="1">
    <location>
        <position position="1"/>
    </location>
</feature>
<organism evidence="1">
    <name type="scientific">Pongo abelii</name>
    <name type="common">Sumatran orangutan</name>
    <name type="synonym">Pongo pygmaeus abelii</name>
    <dbReference type="NCBI Taxonomy" id="9601"/>
    <lineage>
        <taxon>Eukaryota</taxon>
        <taxon>Metazoa</taxon>
        <taxon>Chordata</taxon>
        <taxon>Craniata</taxon>
        <taxon>Vertebrata</taxon>
        <taxon>Euteleostomi</taxon>
        <taxon>Mammalia</taxon>
        <taxon>Eutheria</taxon>
        <taxon>Euarchontoglires</taxon>
        <taxon>Primates</taxon>
        <taxon>Haplorrhini</taxon>
        <taxon>Catarrhini</taxon>
        <taxon>Hominidae</taxon>
        <taxon>Pongo</taxon>
    </lineage>
</organism>
<name>A0A2J8SVU1_PONAB</name>
<sequence>SKKLKSVFRVPDLSGMLQVLKELTDVQYYWVENFCHS</sequence>
<accession>A0A2J8SVU1</accession>
<reference evidence="1" key="1">
    <citation type="submission" date="2017-12" db="EMBL/GenBank/DDBJ databases">
        <title>High-resolution comparative analysis of great ape genomes.</title>
        <authorList>
            <person name="Pollen A."/>
            <person name="Hastie A."/>
            <person name="Hormozdiari F."/>
            <person name="Dougherty M."/>
            <person name="Liu R."/>
            <person name="Chaisson M."/>
            <person name="Hoppe E."/>
            <person name="Hill C."/>
            <person name="Pang A."/>
            <person name="Hillier L."/>
            <person name="Baker C."/>
            <person name="Armstrong J."/>
            <person name="Shendure J."/>
            <person name="Paten B."/>
            <person name="Wilson R."/>
            <person name="Chao H."/>
            <person name="Schneider V."/>
            <person name="Ventura M."/>
            <person name="Kronenberg Z."/>
            <person name="Murali S."/>
            <person name="Gordon D."/>
            <person name="Cantsilieris S."/>
            <person name="Munson K."/>
            <person name="Nelson B."/>
            <person name="Raja A."/>
            <person name="Underwood J."/>
            <person name="Diekhans M."/>
            <person name="Fiddes I."/>
            <person name="Haussler D."/>
            <person name="Eichler E."/>
        </authorList>
    </citation>
    <scope>NUCLEOTIDE SEQUENCE [LARGE SCALE GENOMIC DNA]</scope>
    <source>
        <strain evidence="1">Susie</strain>
    </source>
</reference>
<dbReference type="AlphaFoldDB" id="A0A2J8SVU1"/>
<gene>
    <name evidence="1" type="ORF">CR201_G0039882</name>
</gene>
<proteinExistence type="predicted"/>
<comment type="caution">
    <text evidence="1">The sequence shown here is derived from an EMBL/GenBank/DDBJ whole genome shotgun (WGS) entry which is preliminary data.</text>
</comment>
<dbReference type="EMBL" id="NDHI03003540">
    <property type="protein sequence ID" value="PNJ24891.1"/>
    <property type="molecule type" value="Genomic_DNA"/>
</dbReference>
<protein>
    <submittedName>
        <fullName evidence="1">TRIM22 isoform 2</fullName>
    </submittedName>
</protein>
<evidence type="ECO:0000313" key="1">
    <source>
        <dbReference type="EMBL" id="PNJ24891.1"/>
    </source>
</evidence>